<evidence type="ECO:0000256" key="1">
    <source>
        <dbReference type="SAM" id="Phobius"/>
    </source>
</evidence>
<accession>A0A7V3N4I0</accession>
<proteinExistence type="predicted"/>
<keyword evidence="1" id="KW-0472">Membrane</keyword>
<protein>
    <recommendedName>
        <fullName evidence="4">TrbC/VIRB2 family protein</fullName>
    </recommendedName>
</protein>
<evidence type="ECO:0000313" key="3">
    <source>
        <dbReference type="EMBL" id="HFZ09056.1"/>
    </source>
</evidence>
<sequence length="135" mass="14856">MKKALILFLFSLVTCYLLLTTPSFVYAQALPQPWKDISANCVAEDNVATIQGLECLFTNIVRVLTPIAGLAVFIMFIVGAFQLITAGGEAKQIEKARKTITFAVLGLVLFMGIWFILLLIKTITGVDVTKFEIPK</sequence>
<dbReference type="InterPro" id="IPR043993">
    <property type="entry name" value="T4SS_pilin"/>
</dbReference>
<keyword evidence="1" id="KW-1133">Transmembrane helix</keyword>
<dbReference type="EMBL" id="DTGG01000090">
    <property type="protein sequence ID" value="HFZ09056.1"/>
    <property type="molecule type" value="Genomic_DNA"/>
</dbReference>
<dbReference type="Pfam" id="PF18895">
    <property type="entry name" value="T4SS_pilin"/>
    <property type="match status" value="1"/>
</dbReference>
<evidence type="ECO:0000256" key="2">
    <source>
        <dbReference type="SAM" id="SignalP"/>
    </source>
</evidence>
<keyword evidence="1" id="KW-0812">Transmembrane</keyword>
<dbReference type="AlphaFoldDB" id="A0A7V3N4I0"/>
<reference evidence="3" key="1">
    <citation type="journal article" date="2020" name="mSystems">
        <title>Genome- and Community-Level Interaction Insights into Carbon Utilization and Element Cycling Functions of Hydrothermarchaeota in Hydrothermal Sediment.</title>
        <authorList>
            <person name="Zhou Z."/>
            <person name="Liu Y."/>
            <person name="Xu W."/>
            <person name="Pan J."/>
            <person name="Luo Z.H."/>
            <person name="Li M."/>
        </authorList>
    </citation>
    <scope>NUCLEOTIDE SEQUENCE [LARGE SCALE GENOMIC DNA]</scope>
    <source>
        <strain evidence="3">SpSt-757</strain>
    </source>
</reference>
<feature type="transmembrane region" description="Helical" evidence="1">
    <location>
        <begin position="67"/>
        <end position="88"/>
    </location>
</feature>
<gene>
    <name evidence="3" type="ORF">ENV41_02870</name>
</gene>
<evidence type="ECO:0008006" key="4">
    <source>
        <dbReference type="Google" id="ProtNLM"/>
    </source>
</evidence>
<feature type="signal peptide" evidence="2">
    <location>
        <begin position="1"/>
        <end position="27"/>
    </location>
</feature>
<comment type="caution">
    <text evidence="3">The sequence shown here is derived from an EMBL/GenBank/DDBJ whole genome shotgun (WGS) entry which is preliminary data.</text>
</comment>
<name>A0A7V3N4I0_UNCC3</name>
<organism evidence="3">
    <name type="scientific">candidate division CPR3 bacterium</name>
    <dbReference type="NCBI Taxonomy" id="2268181"/>
    <lineage>
        <taxon>Bacteria</taxon>
        <taxon>Bacteria division CPR3</taxon>
    </lineage>
</organism>
<feature type="chain" id="PRO_5031376940" description="TrbC/VIRB2 family protein" evidence="2">
    <location>
        <begin position="28"/>
        <end position="135"/>
    </location>
</feature>
<keyword evidence="2" id="KW-0732">Signal</keyword>
<feature type="transmembrane region" description="Helical" evidence="1">
    <location>
        <begin position="100"/>
        <end position="120"/>
    </location>
</feature>